<accession>A0A6B0VPR4</accession>
<keyword evidence="1" id="KW-0812">Transmembrane</keyword>
<evidence type="ECO:0000256" key="1">
    <source>
        <dbReference type="SAM" id="Phobius"/>
    </source>
</evidence>
<keyword evidence="1" id="KW-0472">Membrane</keyword>
<dbReference type="InterPro" id="IPR058278">
    <property type="entry name" value="DUF7972"/>
</dbReference>
<keyword evidence="3" id="KW-1185">Reference proteome</keyword>
<dbReference type="EMBL" id="WUYX01000053">
    <property type="protein sequence ID" value="MXV63620.1"/>
    <property type="molecule type" value="Genomic_DNA"/>
</dbReference>
<feature type="transmembrane region" description="Helical" evidence="1">
    <location>
        <begin position="37"/>
        <end position="59"/>
    </location>
</feature>
<organism evidence="2 3">
    <name type="scientific">Natronorubrum halalkaliphilum</name>
    <dbReference type="NCBI Taxonomy" id="2691917"/>
    <lineage>
        <taxon>Archaea</taxon>
        <taxon>Methanobacteriati</taxon>
        <taxon>Methanobacteriota</taxon>
        <taxon>Stenosarchaea group</taxon>
        <taxon>Halobacteria</taxon>
        <taxon>Halobacteriales</taxon>
        <taxon>Natrialbaceae</taxon>
        <taxon>Natronorubrum</taxon>
    </lineage>
</organism>
<comment type="caution">
    <text evidence="2">The sequence shown here is derived from an EMBL/GenBank/DDBJ whole genome shotgun (WGS) entry which is preliminary data.</text>
</comment>
<keyword evidence="1" id="KW-1133">Transmembrane helix</keyword>
<evidence type="ECO:0000313" key="2">
    <source>
        <dbReference type="EMBL" id="MXV63620.1"/>
    </source>
</evidence>
<dbReference type="AlphaFoldDB" id="A0A6B0VPR4"/>
<dbReference type="Proteomes" id="UP000434101">
    <property type="component" value="Unassembled WGS sequence"/>
</dbReference>
<dbReference type="RefSeq" id="WP_160066426.1">
    <property type="nucleotide sequence ID" value="NZ_WUYX01000053.1"/>
</dbReference>
<dbReference type="Pfam" id="PF25927">
    <property type="entry name" value="DUF7972"/>
    <property type="match status" value="1"/>
</dbReference>
<name>A0A6B0VPR4_9EURY</name>
<proteinExistence type="predicted"/>
<gene>
    <name evidence="2" type="ORF">GS429_16450</name>
</gene>
<protein>
    <submittedName>
        <fullName evidence="2">Uncharacterized protein</fullName>
    </submittedName>
</protein>
<sequence length="86" mass="9675">MSDGERFDEEVTRSDLVHERLRESPLKRWIVLDGNRYTLTALFSLAVYLVCIGIGFAGWSTRSGSPPVASHTADFGPFVPRVDFEE</sequence>
<reference evidence="2 3" key="1">
    <citation type="submission" date="2020-01" db="EMBL/GenBank/DDBJ databases">
        <title>Natronorubrum sp. JWXQ-INN 674 isolated from Inner Mongolia Autonomous Region of China.</title>
        <authorList>
            <person name="Xue Q."/>
        </authorList>
    </citation>
    <scope>NUCLEOTIDE SEQUENCE [LARGE SCALE GENOMIC DNA]</scope>
    <source>
        <strain evidence="2 3">JWXQ-INN-674</strain>
    </source>
</reference>
<evidence type="ECO:0000313" key="3">
    <source>
        <dbReference type="Proteomes" id="UP000434101"/>
    </source>
</evidence>